<dbReference type="AlphaFoldDB" id="G0NV54"/>
<sequence>MKAIMDTVKFDNAFKKVNENEGIDRQIERGEEELGSAFIKKAMRFKSFEACVLIIGKKTNFTALDTLIRGTSDTCFMPIYQECKRKNRTKTRIEAINFLIFLT</sequence>
<evidence type="ECO:0000313" key="2">
    <source>
        <dbReference type="Proteomes" id="UP000008068"/>
    </source>
</evidence>
<proteinExistence type="predicted"/>
<dbReference type="EMBL" id="GL379954">
    <property type="protein sequence ID" value="EGT38086.1"/>
    <property type="molecule type" value="Genomic_DNA"/>
</dbReference>
<organism evidence="2">
    <name type="scientific">Caenorhabditis brenneri</name>
    <name type="common">Nematode worm</name>
    <dbReference type="NCBI Taxonomy" id="135651"/>
    <lineage>
        <taxon>Eukaryota</taxon>
        <taxon>Metazoa</taxon>
        <taxon>Ecdysozoa</taxon>
        <taxon>Nematoda</taxon>
        <taxon>Chromadorea</taxon>
        <taxon>Rhabditida</taxon>
        <taxon>Rhabditina</taxon>
        <taxon>Rhabditomorpha</taxon>
        <taxon>Rhabditoidea</taxon>
        <taxon>Rhabditidae</taxon>
        <taxon>Peloderinae</taxon>
        <taxon>Caenorhabditis</taxon>
    </lineage>
</organism>
<protein>
    <submittedName>
        <fullName evidence="1">Uncharacterized protein</fullName>
    </submittedName>
</protein>
<keyword evidence="2" id="KW-1185">Reference proteome</keyword>
<gene>
    <name evidence="1" type="ORF">CAEBREN_12748</name>
</gene>
<name>G0NV54_CAEBE</name>
<accession>G0NV54</accession>
<dbReference type="InParanoid" id="G0NV54"/>
<reference evidence="2" key="1">
    <citation type="submission" date="2011-07" db="EMBL/GenBank/DDBJ databases">
        <authorList>
            <consortium name="Caenorhabditis brenneri Sequencing and Analysis Consortium"/>
            <person name="Wilson R.K."/>
        </authorList>
    </citation>
    <scope>NUCLEOTIDE SEQUENCE [LARGE SCALE GENOMIC DNA]</scope>
    <source>
        <strain evidence="2">PB2801</strain>
    </source>
</reference>
<dbReference type="HOGENOM" id="CLU_2266081_0_0_1"/>
<dbReference type="Proteomes" id="UP000008068">
    <property type="component" value="Unassembled WGS sequence"/>
</dbReference>
<evidence type="ECO:0000313" key="1">
    <source>
        <dbReference type="EMBL" id="EGT38086.1"/>
    </source>
</evidence>